<dbReference type="Proteomes" id="UP001209854">
    <property type="component" value="Unassembled WGS sequence"/>
</dbReference>
<evidence type="ECO:0000313" key="1">
    <source>
        <dbReference type="EMBL" id="MCW7555949.1"/>
    </source>
</evidence>
<evidence type="ECO:0000313" key="2">
    <source>
        <dbReference type="Proteomes" id="UP001209854"/>
    </source>
</evidence>
<keyword evidence="2" id="KW-1185">Reference proteome</keyword>
<organism evidence="1 2">
    <name type="scientific">Endozoicomonas gorgoniicola</name>
    <dbReference type="NCBI Taxonomy" id="1234144"/>
    <lineage>
        <taxon>Bacteria</taxon>
        <taxon>Pseudomonadati</taxon>
        <taxon>Pseudomonadota</taxon>
        <taxon>Gammaproteobacteria</taxon>
        <taxon>Oceanospirillales</taxon>
        <taxon>Endozoicomonadaceae</taxon>
        <taxon>Endozoicomonas</taxon>
    </lineage>
</organism>
<sequence length="85" mass="9844">MMVNIELTPYEGEPDCKERLRSMAKDLTTHRKSVRVDSDDEVNRITTVFEFRDMPQGTAVSQIHKALKHAVWEGWEDFCISFGGR</sequence>
<reference evidence="1 2" key="1">
    <citation type="submission" date="2022-10" db="EMBL/GenBank/DDBJ databases">
        <title>High-quality genome sequences of two octocoral-associated bacteria, Endozoicomonas euniceicola EF212 and Endozoicomonas gorgoniicola PS125.</title>
        <authorList>
            <person name="Chiou Y.-J."/>
            <person name="Chen Y.-H."/>
        </authorList>
    </citation>
    <scope>NUCLEOTIDE SEQUENCE [LARGE SCALE GENOMIC DNA]</scope>
    <source>
        <strain evidence="1 2">PS125</strain>
    </source>
</reference>
<dbReference type="RefSeq" id="WP_262565682.1">
    <property type="nucleotide sequence ID" value="NZ_JAPFCC010000001.1"/>
</dbReference>
<accession>A0ABT3N2U4</accession>
<gene>
    <name evidence="1" type="ORF">NX722_25635</name>
</gene>
<dbReference type="EMBL" id="JAPFCC010000001">
    <property type="protein sequence ID" value="MCW7555949.1"/>
    <property type="molecule type" value="Genomic_DNA"/>
</dbReference>
<comment type="caution">
    <text evidence="1">The sequence shown here is derived from an EMBL/GenBank/DDBJ whole genome shotgun (WGS) entry which is preliminary data.</text>
</comment>
<proteinExistence type="predicted"/>
<name>A0ABT3N2U4_9GAMM</name>
<protein>
    <submittedName>
        <fullName evidence="1">Uncharacterized protein</fullName>
    </submittedName>
</protein>